<accession>A0AA88EGP4</accession>
<name>A0AA88EGP4_FICCA</name>
<comment type="caution">
    <text evidence="1">The sequence shown here is derived from an EMBL/GenBank/DDBJ whole genome shotgun (WGS) entry which is preliminary data.</text>
</comment>
<proteinExistence type="predicted"/>
<protein>
    <submittedName>
        <fullName evidence="1">Uncharacterized protein</fullName>
    </submittedName>
</protein>
<keyword evidence="2" id="KW-1185">Reference proteome</keyword>
<reference evidence="1" key="1">
    <citation type="submission" date="2023-07" db="EMBL/GenBank/DDBJ databases">
        <title>draft genome sequence of fig (Ficus carica).</title>
        <authorList>
            <person name="Takahashi T."/>
            <person name="Nishimura K."/>
        </authorList>
    </citation>
    <scope>NUCLEOTIDE SEQUENCE</scope>
</reference>
<dbReference type="AlphaFoldDB" id="A0AA88EGP4"/>
<evidence type="ECO:0000313" key="2">
    <source>
        <dbReference type="Proteomes" id="UP001187192"/>
    </source>
</evidence>
<organism evidence="1 2">
    <name type="scientific">Ficus carica</name>
    <name type="common">Common fig</name>
    <dbReference type="NCBI Taxonomy" id="3494"/>
    <lineage>
        <taxon>Eukaryota</taxon>
        <taxon>Viridiplantae</taxon>
        <taxon>Streptophyta</taxon>
        <taxon>Embryophyta</taxon>
        <taxon>Tracheophyta</taxon>
        <taxon>Spermatophyta</taxon>
        <taxon>Magnoliopsida</taxon>
        <taxon>eudicotyledons</taxon>
        <taxon>Gunneridae</taxon>
        <taxon>Pentapetalae</taxon>
        <taxon>rosids</taxon>
        <taxon>fabids</taxon>
        <taxon>Rosales</taxon>
        <taxon>Moraceae</taxon>
        <taxon>Ficeae</taxon>
        <taxon>Ficus</taxon>
    </lineage>
</organism>
<gene>
    <name evidence="1" type="ORF">TIFTF001_053856</name>
</gene>
<evidence type="ECO:0000313" key="1">
    <source>
        <dbReference type="EMBL" id="GMN74471.1"/>
    </source>
</evidence>
<dbReference type="EMBL" id="BTGU01013486">
    <property type="protein sequence ID" value="GMN74471.1"/>
    <property type="molecule type" value="Genomic_DNA"/>
</dbReference>
<dbReference type="Proteomes" id="UP001187192">
    <property type="component" value="Unassembled WGS sequence"/>
</dbReference>
<sequence length="151" mass="16740">GDNGWIRPVASSKGLVALAGTELGRDRTGLDWTGRRPDWSRFGWKREHWTGTGLRPDWSGLDWAETGLVSIRLEPCGHWTGTGLGRDRTGLNSAGTVRALAGQQQWWNGQWLKWWCGVAARLGSLARRRGRNWAVSAAGDGRQQWVFDGAT</sequence>
<feature type="non-terminal residue" evidence="1">
    <location>
        <position position="1"/>
    </location>
</feature>